<dbReference type="EMBL" id="CP013140">
    <property type="protein sequence ID" value="ALN60779.1"/>
    <property type="molecule type" value="Genomic_DNA"/>
</dbReference>
<reference evidence="1 2" key="1">
    <citation type="submission" date="2015-11" db="EMBL/GenBank/DDBJ databases">
        <title>Genome sequences of Lysobacter enzymogenes strain C3 and Lysobacter antibioticus ATCC 29479.</title>
        <authorList>
            <person name="Kobayashi D.Y."/>
        </authorList>
    </citation>
    <scope>NUCLEOTIDE SEQUENCE [LARGE SCALE GENOMIC DNA]</scope>
    <source>
        <strain evidence="1 2">C3</strain>
    </source>
</reference>
<evidence type="ECO:0000313" key="2">
    <source>
        <dbReference type="Proteomes" id="UP000061569"/>
    </source>
</evidence>
<dbReference type="PATRIC" id="fig|69.6.peg.5354"/>
<evidence type="ECO:0000313" key="1">
    <source>
        <dbReference type="EMBL" id="ALN60779.1"/>
    </source>
</evidence>
<sequence length="37" mass="4283">MNDLASYDECENCETLPQFGLRSALKHRSRRVCADPR</sequence>
<protein>
    <submittedName>
        <fullName evidence="1">Uncharacterized protein</fullName>
    </submittedName>
</protein>
<name>A0A0S2DPX6_LYSEN</name>
<proteinExistence type="predicted"/>
<dbReference type="KEGG" id="lez:GLE_5438"/>
<dbReference type="Proteomes" id="UP000061569">
    <property type="component" value="Chromosome"/>
</dbReference>
<organism evidence="1 2">
    <name type="scientific">Lysobacter enzymogenes</name>
    <dbReference type="NCBI Taxonomy" id="69"/>
    <lineage>
        <taxon>Bacteria</taxon>
        <taxon>Pseudomonadati</taxon>
        <taxon>Pseudomonadota</taxon>
        <taxon>Gammaproteobacteria</taxon>
        <taxon>Lysobacterales</taxon>
        <taxon>Lysobacteraceae</taxon>
        <taxon>Lysobacter</taxon>
    </lineage>
</organism>
<gene>
    <name evidence="1" type="ORF">GLE_5438</name>
</gene>
<dbReference type="STRING" id="69.GLE_5438"/>
<accession>A0A0S2DPX6</accession>
<dbReference type="AlphaFoldDB" id="A0A0S2DPX6"/>